<comment type="caution">
    <text evidence="6">The sequence shown here is derived from an EMBL/GenBank/DDBJ whole genome shotgun (WGS) entry which is preliminary data.</text>
</comment>
<evidence type="ECO:0000259" key="5">
    <source>
        <dbReference type="PROSITE" id="PS50850"/>
    </source>
</evidence>
<dbReference type="InterPro" id="IPR011701">
    <property type="entry name" value="MFS"/>
</dbReference>
<dbReference type="PANTHER" id="PTHR23530">
    <property type="entry name" value="TRANSPORT PROTEIN-RELATED"/>
    <property type="match status" value="1"/>
</dbReference>
<dbReference type="InterPro" id="IPR020846">
    <property type="entry name" value="MFS_dom"/>
</dbReference>
<feature type="transmembrane region" description="Helical" evidence="4">
    <location>
        <begin position="129"/>
        <end position="152"/>
    </location>
</feature>
<evidence type="ECO:0000313" key="7">
    <source>
        <dbReference type="Proteomes" id="UP000263486"/>
    </source>
</evidence>
<evidence type="ECO:0000256" key="1">
    <source>
        <dbReference type="ARBA" id="ARBA00022692"/>
    </source>
</evidence>
<keyword evidence="1 4" id="KW-0812">Transmembrane</keyword>
<protein>
    <submittedName>
        <fullName evidence="6">MFS transporter</fullName>
    </submittedName>
</protein>
<evidence type="ECO:0000256" key="4">
    <source>
        <dbReference type="SAM" id="Phobius"/>
    </source>
</evidence>
<organism evidence="6 7">
    <name type="scientific">Psychrilyobacter piezotolerans</name>
    <dbReference type="NCBI Taxonomy" id="2293438"/>
    <lineage>
        <taxon>Bacteria</taxon>
        <taxon>Fusobacteriati</taxon>
        <taxon>Fusobacteriota</taxon>
        <taxon>Fusobacteriia</taxon>
        <taxon>Fusobacteriales</taxon>
        <taxon>Fusobacteriaceae</taxon>
        <taxon>Psychrilyobacter</taxon>
    </lineage>
</organism>
<accession>A0ABX9KFA8</accession>
<dbReference type="PANTHER" id="PTHR23530:SF1">
    <property type="entry name" value="PERMEASE, MAJOR FACILITATOR SUPERFAMILY-RELATED"/>
    <property type="match status" value="1"/>
</dbReference>
<evidence type="ECO:0000256" key="3">
    <source>
        <dbReference type="ARBA" id="ARBA00023136"/>
    </source>
</evidence>
<dbReference type="RefSeq" id="WP_114643023.1">
    <property type="nucleotide sequence ID" value="NZ_JAACIO010000015.1"/>
</dbReference>
<sequence>MNKSKRNIYLMYLIVFFQGFVFYGPIATLYRQANGLSMSEIFIIESFFGLCIIIFEVPWGWLADRVGYKRIFVLSNVLFFISKIVFYEADSFNLFLLERVLLALALSGISGCDIAILHNSTDKGESEKVFGRYSAFATFGYIMATFMSGYFLKKSMEMAAFATIIPYGIAVVLTFFIIDDNCSVGEKPKIKDSLKLLLRDKKMILFLLSVTFMREIIQSVMVFLSQLQYTKSNIEIVYFGIIAGSLQIMGLISAKGYKISEKIGHTKSIRLIYISLSLTCILLALTSNPFFTIFLMAIISLSRGLLEPMVMTIQNNSIKTNNRAVMLSLYSMVGSIVSSGINPLIGISADRSLETSFLFCGLLGVIATILHFFLKEKNTVNHKVILE</sequence>
<feature type="transmembrane region" description="Helical" evidence="4">
    <location>
        <begin position="41"/>
        <end position="59"/>
    </location>
</feature>
<keyword evidence="2 4" id="KW-1133">Transmembrane helix</keyword>
<reference evidence="6 7" key="1">
    <citation type="submission" date="2018-08" db="EMBL/GenBank/DDBJ databases">
        <title>Draft genome sequence of Psychrilyobacter sp. strain SD5 isolated from Black Sea water.</title>
        <authorList>
            <person name="Yadav S."/>
            <person name="Villanueva L."/>
            <person name="Damste J.S.S."/>
        </authorList>
    </citation>
    <scope>NUCLEOTIDE SEQUENCE [LARGE SCALE GENOMIC DNA]</scope>
    <source>
        <strain evidence="6 7">SD5</strain>
    </source>
</reference>
<feature type="domain" description="Major facilitator superfamily (MFS) profile" evidence="5">
    <location>
        <begin position="4"/>
        <end position="379"/>
    </location>
</feature>
<evidence type="ECO:0000256" key="2">
    <source>
        <dbReference type="ARBA" id="ARBA00022989"/>
    </source>
</evidence>
<name>A0ABX9KFA8_9FUSO</name>
<feature type="transmembrane region" description="Helical" evidence="4">
    <location>
        <begin position="327"/>
        <end position="349"/>
    </location>
</feature>
<feature type="transmembrane region" description="Helical" evidence="4">
    <location>
        <begin position="203"/>
        <end position="224"/>
    </location>
</feature>
<evidence type="ECO:0000313" key="6">
    <source>
        <dbReference type="EMBL" id="REI40346.1"/>
    </source>
</evidence>
<gene>
    <name evidence="6" type="ORF">DYH56_11515</name>
</gene>
<dbReference type="InterPro" id="IPR036259">
    <property type="entry name" value="MFS_trans_sf"/>
</dbReference>
<dbReference type="EMBL" id="QUAJ01000021">
    <property type="protein sequence ID" value="REI40346.1"/>
    <property type="molecule type" value="Genomic_DNA"/>
</dbReference>
<dbReference type="Pfam" id="PF07690">
    <property type="entry name" value="MFS_1"/>
    <property type="match status" value="1"/>
</dbReference>
<dbReference type="InterPro" id="IPR053160">
    <property type="entry name" value="MFS_DHA3_Transporter"/>
</dbReference>
<feature type="transmembrane region" description="Helical" evidence="4">
    <location>
        <begin position="158"/>
        <end position="182"/>
    </location>
</feature>
<dbReference type="SUPFAM" id="SSF103473">
    <property type="entry name" value="MFS general substrate transporter"/>
    <property type="match status" value="1"/>
</dbReference>
<dbReference type="Gene3D" id="1.20.1250.20">
    <property type="entry name" value="MFS general substrate transporter like domains"/>
    <property type="match status" value="1"/>
</dbReference>
<dbReference type="PROSITE" id="PS50850">
    <property type="entry name" value="MFS"/>
    <property type="match status" value="1"/>
</dbReference>
<dbReference type="Proteomes" id="UP000263486">
    <property type="component" value="Unassembled WGS sequence"/>
</dbReference>
<proteinExistence type="predicted"/>
<keyword evidence="7" id="KW-1185">Reference proteome</keyword>
<feature type="transmembrane region" description="Helical" evidence="4">
    <location>
        <begin position="236"/>
        <end position="256"/>
    </location>
</feature>
<keyword evidence="3 4" id="KW-0472">Membrane</keyword>
<feature type="transmembrane region" description="Helical" evidence="4">
    <location>
        <begin position="355"/>
        <end position="374"/>
    </location>
</feature>
<feature type="transmembrane region" description="Helical" evidence="4">
    <location>
        <begin position="268"/>
        <end position="284"/>
    </location>
</feature>
<feature type="transmembrane region" description="Helical" evidence="4">
    <location>
        <begin position="9"/>
        <end position="29"/>
    </location>
</feature>
<feature type="transmembrane region" description="Helical" evidence="4">
    <location>
        <begin position="71"/>
        <end position="87"/>
    </location>
</feature>